<keyword evidence="2" id="KW-1185">Reference proteome</keyword>
<dbReference type="HOGENOM" id="CLU_929482_0_0_11"/>
<reference evidence="1 2" key="1">
    <citation type="journal article" date="2014" name="J. Biotechnol.">
        <title>Complete genome sequence of the actinobacterium Actinoplanes friuliensis HAG 010964, producer of the lipopeptide antibiotic friulimycin.</title>
        <authorList>
            <person name="Ruckert C."/>
            <person name="Szczepanowski R."/>
            <person name="Albersmeier A."/>
            <person name="Goesmann A."/>
            <person name="Fischer N."/>
            <person name="Steinkamper A."/>
            <person name="Puhler A."/>
            <person name="Biener R."/>
            <person name="Schwartz D."/>
            <person name="Kalinowski J."/>
        </authorList>
    </citation>
    <scope>NUCLEOTIDE SEQUENCE [LARGE SCALE GENOMIC DNA]</scope>
    <source>
        <strain evidence="1 2">DSM 7358</strain>
    </source>
</reference>
<accession>U5WBM7</accession>
<dbReference type="AlphaFoldDB" id="U5WBM7"/>
<dbReference type="Proteomes" id="UP000017746">
    <property type="component" value="Chromosome"/>
</dbReference>
<gene>
    <name evidence="1" type="ORF">AFR_35745</name>
</gene>
<dbReference type="KEGG" id="afs:AFR_35745"/>
<proteinExistence type="predicted"/>
<dbReference type="PATRIC" id="fig|1246995.3.peg.7235"/>
<evidence type="ECO:0000313" key="2">
    <source>
        <dbReference type="Proteomes" id="UP000017746"/>
    </source>
</evidence>
<dbReference type="EMBL" id="CP006272">
    <property type="protein sequence ID" value="AGZ45405.1"/>
    <property type="molecule type" value="Genomic_DNA"/>
</dbReference>
<dbReference type="eggNOG" id="ENOG50331MA">
    <property type="taxonomic scope" value="Bacteria"/>
</dbReference>
<organism evidence="1 2">
    <name type="scientific">Actinoplanes friuliensis DSM 7358</name>
    <dbReference type="NCBI Taxonomy" id="1246995"/>
    <lineage>
        <taxon>Bacteria</taxon>
        <taxon>Bacillati</taxon>
        <taxon>Actinomycetota</taxon>
        <taxon>Actinomycetes</taxon>
        <taxon>Micromonosporales</taxon>
        <taxon>Micromonosporaceae</taxon>
        <taxon>Actinoplanes</taxon>
    </lineage>
</organism>
<evidence type="ECO:0000313" key="1">
    <source>
        <dbReference type="EMBL" id="AGZ45405.1"/>
    </source>
</evidence>
<protein>
    <submittedName>
        <fullName evidence="1">Uncharacterized protein</fullName>
    </submittedName>
</protein>
<sequence length="299" mass="33714">MGYSLDAWLALGPDPALAVLRSFPVWEPDEWQLESSCEAGALLDLDTRELLFYLDLDYERRAALLDGYGATWPGWQIRWAYNGISDVTDALGLPSTVLEHEPWDSTDLYRWGRAAADEEPIVRYLVTVGEVAYALDPYAGQPWQVGPALLEQLTDGHRVTGWPEVPRGGLHLDPGSRTAGIWCIEPVLGVAERFAGRWPGWTLQWWEDRYDEQERRAGGTFVPPELGAGRFELAERVQDHWVYATAEMSGHWPEFRNDYGTRDAGLTVDELQRGCDLLSGPEGDRVDVGAEAAKLRRWR</sequence>
<name>U5WBM7_9ACTN</name>